<evidence type="ECO:0000313" key="8">
    <source>
        <dbReference type="EMBL" id="KGP73714.1"/>
    </source>
</evidence>
<keyword evidence="2" id="KW-0229">DNA integration</keyword>
<dbReference type="SUPFAM" id="SSF56349">
    <property type="entry name" value="DNA breaking-rejoining enzymes"/>
    <property type="match status" value="1"/>
</dbReference>
<dbReference type="InterPro" id="IPR004107">
    <property type="entry name" value="Integrase_SAM-like_N"/>
</dbReference>
<gene>
    <name evidence="8" type="ORF">N782_02290</name>
</gene>
<dbReference type="RefSeq" id="WP_052111185.1">
    <property type="nucleotide sequence ID" value="NZ_AVBF01000009.1"/>
</dbReference>
<organism evidence="8 9">
    <name type="scientific">Pontibacillus yanchengensis Y32</name>
    <dbReference type="NCBI Taxonomy" id="1385514"/>
    <lineage>
        <taxon>Bacteria</taxon>
        <taxon>Bacillati</taxon>
        <taxon>Bacillota</taxon>
        <taxon>Bacilli</taxon>
        <taxon>Bacillales</taxon>
        <taxon>Bacillaceae</taxon>
        <taxon>Pontibacillus</taxon>
    </lineage>
</organism>
<evidence type="ECO:0000256" key="3">
    <source>
        <dbReference type="ARBA" id="ARBA00023125"/>
    </source>
</evidence>
<dbReference type="PROSITE" id="PS51900">
    <property type="entry name" value="CB"/>
    <property type="match status" value="1"/>
</dbReference>
<keyword evidence="4" id="KW-0233">DNA recombination</keyword>
<dbReference type="PANTHER" id="PTHR30349:SF64">
    <property type="entry name" value="PROPHAGE INTEGRASE INTD-RELATED"/>
    <property type="match status" value="1"/>
</dbReference>
<dbReference type="InterPro" id="IPR044068">
    <property type="entry name" value="CB"/>
</dbReference>
<keyword evidence="3 5" id="KW-0238">DNA-binding</keyword>
<dbReference type="Proteomes" id="UP000030147">
    <property type="component" value="Unassembled WGS sequence"/>
</dbReference>
<evidence type="ECO:0000256" key="4">
    <source>
        <dbReference type="ARBA" id="ARBA00023172"/>
    </source>
</evidence>
<dbReference type="InterPro" id="IPR050090">
    <property type="entry name" value="Tyrosine_recombinase_XerCD"/>
</dbReference>
<proteinExistence type="inferred from homology"/>
<dbReference type="InterPro" id="IPR028259">
    <property type="entry name" value="AP2-like_int_N"/>
</dbReference>
<comment type="caution">
    <text evidence="8">The sequence shown here is derived from an EMBL/GenBank/DDBJ whole genome shotgun (WGS) entry which is preliminary data.</text>
</comment>
<feature type="domain" description="Tyr recombinase" evidence="6">
    <location>
        <begin position="154"/>
        <end position="352"/>
    </location>
</feature>
<dbReference type="Pfam" id="PF14659">
    <property type="entry name" value="Phage_int_SAM_3"/>
    <property type="match status" value="1"/>
</dbReference>
<keyword evidence="9" id="KW-1185">Reference proteome</keyword>
<dbReference type="EMBL" id="AVBF01000009">
    <property type="protein sequence ID" value="KGP73714.1"/>
    <property type="molecule type" value="Genomic_DNA"/>
</dbReference>
<dbReference type="CDD" id="cd01189">
    <property type="entry name" value="INT_ICEBs1_C_like"/>
    <property type="match status" value="1"/>
</dbReference>
<dbReference type="Pfam" id="PF14657">
    <property type="entry name" value="Arm-DNA-bind_4"/>
    <property type="match status" value="1"/>
</dbReference>
<dbReference type="InterPro" id="IPR011010">
    <property type="entry name" value="DNA_brk_join_enz"/>
</dbReference>
<dbReference type="Gene3D" id="1.10.150.130">
    <property type="match status" value="1"/>
</dbReference>
<feature type="domain" description="Core-binding (CB)" evidence="7">
    <location>
        <begin position="50"/>
        <end position="133"/>
    </location>
</feature>
<dbReference type="AlphaFoldDB" id="A0A0A2TDU6"/>
<dbReference type="GO" id="GO:0006310">
    <property type="term" value="P:DNA recombination"/>
    <property type="evidence" value="ECO:0007669"/>
    <property type="project" value="UniProtKB-KW"/>
</dbReference>
<dbReference type="Gene3D" id="1.10.443.10">
    <property type="entry name" value="Intergrase catalytic core"/>
    <property type="match status" value="1"/>
</dbReference>
<name>A0A0A2TDU6_9BACI</name>
<reference evidence="8 9" key="1">
    <citation type="journal article" date="2015" name="Stand. Genomic Sci.">
        <title>High quality draft genome sequence of the moderately halophilic bacterium Pontibacillus yanchengensis Y32(T) and comparison among Pontibacillus genomes.</title>
        <authorList>
            <person name="Huang J."/>
            <person name="Qiao Z.X."/>
            <person name="Tang J.W."/>
            <person name="Wang G."/>
        </authorList>
    </citation>
    <scope>NUCLEOTIDE SEQUENCE [LARGE SCALE GENOMIC DNA]</scope>
    <source>
        <strain evidence="8 9">Y32</strain>
    </source>
</reference>
<evidence type="ECO:0000313" key="9">
    <source>
        <dbReference type="Proteomes" id="UP000030147"/>
    </source>
</evidence>
<dbReference type="PANTHER" id="PTHR30349">
    <property type="entry name" value="PHAGE INTEGRASE-RELATED"/>
    <property type="match status" value="1"/>
</dbReference>
<dbReference type="InterPro" id="IPR013762">
    <property type="entry name" value="Integrase-like_cat_sf"/>
</dbReference>
<dbReference type="Pfam" id="PF00589">
    <property type="entry name" value="Phage_integrase"/>
    <property type="match status" value="1"/>
</dbReference>
<evidence type="ECO:0000256" key="5">
    <source>
        <dbReference type="PROSITE-ProRule" id="PRU01248"/>
    </source>
</evidence>
<dbReference type="InterPro" id="IPR002104">
    <property type="entry name" value="Integrase_catalytic"/>
</dbReference>
<dbReference type="PROSITE" id="PS51898">
    <property type="entry name" value="TYR_RECOMBINASE"/>
    <property type="match status" value="1"/>
</dbReference>
<dbReference type="STRING" id="1385514.N782_02290"/>
<dbReference type="OrthoDB" id="9803188at2"/>
<evidence type="ECO:0008006" key="10">
    <source>
        <dbReference type="Google" id="ProtNLM"/>
    </source>
</evidence>
<dbReference type="GO" id="GO:0003677">
    <property type="term" value="F:DNA binding"/>
    <property type="evidence" value="ECO:0007669"/>
    <property type="project" value="UniProtKB-UniRule"/>
</dbReference>
<evidence type="ECO:0000256" key="2">
    <source>
        <dbReference type="ARBA" id="ARBA00022908"/>
    </source>
</evidence>
<dbReference type="InterPro" id="IPR010998">
    <property type="entry name" value="Integrase_recombinase_N"/>
</dbReference>
<accession>A0A0A2TDU6</accession>
<evidence type="ECO:0000259" key="7">
    <source>
        <dbReference type="PROSITE" id="PS51900"/>
    </source>
</evidence>
<comment type="similarity">
    <text evidence="1">Belongs to the 'phage' integrase family.</text>
</comment>
<dbReference type="eggNOG" id="COG0582">
    <property type="taxonomic scope" value="Bacteria"/>
</dbReference>
<protein>
    <recommendedName>
        <fullName evidence="10">Integrase</fullName>
    </recommendedName>
</protein>
<evidence type="ECO:0000259" key="6">
    <source>
        <dbReference type="PROSITE" id="PS51898"/>
    </source>
</evidence>
<evidence type="ECO:0000256" key="1">
    <source>
        <dbReference type="ARBA" id="ARBA00008857"/>
    </source>
</evidence>
<dbReference type="GO" id="GO:0015074">
    <property type="term" value="P:DNA integration"/>
    <property type="evidence" value="ECO:0007669"/>
    <property type="project" value="UniProtKB-KW"/>
</dbReference>
<sequence>MRYDIGIESNTGKRIQKSKGGFNTRREAERYLNENLYKLNDKQTNKVDDVYFEAYFEEWFETMYKKKVSTSTWEGRQYTMNLHILPKFRNHKLRSITSYELDTFYAQKVEEGLSPKTVKEIHCFIRMALAQAVKWGYMDRNPAEDATIPKQVNKEVIIWDYQTAMTFLKTARIEKKDAIYATALFTGMRRGELLGLKWSDVDLDKKKISINRSLSVTKSEGYILSRTKTVNSRRQISISPFVVEVLIRHKEYQEEQKAELREGYTDQDLVFPNLFGGFKNPDNLRREYNALIEKAKVPRINIHALRHTHATWLLKNGVNPKVVSERLGHHDVGITLRTYSHVSFDLQEEAAQKLEETVQKFFDPTIKQ</sequence>